<evidence type="ECO:0000259" key="6">
    <source>
        <dbReference type="PROSITE" id="PS50921"/>
    </source>
</evidence>
<evidence type="ECO:0000313" key="8">
    <source>
        <dbReference type="Proteomes" id="UP000555552"/>
    </source>
</evidence>
<proteinExistence type="predicted"/>
<dbReference type="InterPro" id="IPR036388">
    <property type="entry name" value="WH-like_DNA-bd_sf"/>
</dbReference>
<dbReference type="SUPFAM" id="SSF55781">
    <property type="entry name" value="GAF domain-like"/>
    <property type="match status" value="1"/>
</dbReference>
<evidence type="ECO:0000256" key="5">
    <source>
        <dbReference type="SAM" id="MobiDB-lite"/>
    </source>
</evidence>
<dbReference type="Proteomes" id="UP000555552">
    <property type="component" value="Unassembled WGS sequence"/>
</dbReference>
<dbReference type="InterPro" id="IPR012074">
    <property type="entry name" value="GAF_ANTAR"/>
</dbReference>
<evidence type="ECO:0000256" key="2">
    <source>
        <dbReference type="ARBA" id="ARBA00022777"/>
    </source>
</evidence>
<feature type="region of interest" description="Disordered" evidence="5">
    <location>
        <begin position="1"/>
        <end position="20"/>
    </location>
</feature>
<keyword evidence="1" id="KW-0808">Transferase</keyword>
<dbReference type="InterPro" id="IPR005561">
    <property type="entry name" value="ANTAR"/>
</dbReference>
<dbReference type="SMART" id="SM01012">
    <property type="entry name" value="ANTAR"/>
    <property type="match status" value="1"/>
</dbReference>
<dbReference type="GO" id="GO:0003723">
    <property type="term" value="F:RNA binding"/>
    <property type="evidence" value="ECO:0007669"/>
    <property type="project" value="InterPro"/>
</dbReference>
<dbReference type="Pfam" id="PF03861">
    <property type="entry name" value="ANTAR"/>
    <property type="match status" value="1"/>
</dbReference>
<gene>
    <name evidence="7" type="ORF">HLB09_11115</name>
</gene>
<dbReference type="Gene3D" id="3.30.450.40">
    <property type="match status" value="1"/>
</dbReference>
<name>A0A849BRJ9_9ACTN</name>
<keyword evidence="2" id="KW-0418">Kinase</keyword>
<evidence type="ECO:0000256" key="1">
    <source>
        <dbReference type="ARBA" id="ARBA00022679"/>
    </source>
</evidence>
<organism evidence="7 8">
    <name type="scientific">Pseudokineococcus marinus</name>
    <dbReference type="NCBI Taxonomy" id="351215"/>
    <lineage>
        <taxon>Bacteria</taxon>
        <taxon>Bacillati</taxon>
        <taxon>Actinomycetota</taxon>
        <taxon>Actinomycetes</taxon>
        <taxon>Kineosporiales</taxon>
        <taxon>Kineosporiaceae</taxon>
        <taxon>Pseudokineococcus</taxon>
    </lineage>
</organism>
<evidence type="ECO:0000313" key="7">
    <source>
        <dbReference type="EMBL" id="NNH23627.1"/>
    </source>
</evidence>
<dbReference type="PIRSF" id="PIRSF036625">
    <property type="entry name" value="GAF_ANTAR"/>
    <property type="match status" value="1"/>
</dbReference>
<keyword evidence="3" id="KW-0805">Transcription regulation</keyword>
<keyword evidence="4" id="KW-0804">Transcription</keyword>
<dbReference type="AlphaFoldDB" id="A0A849BRJ9"/>
<sequence>MPTSSAGAETPAHAPSTPPGIEGAFAELGRLMLDQPLGQYLQRVAELAAGTLPGVDGLSVTLVEDGRARSAAFTTTVAAQLDERQYEVGFGPCLDAAQSGDTIRVDVAADDVYPAFARAAARLGVRCAASVGMPVPHRVVGALNLYSASGDLDEETLVLARTFASYAAVALANASLYGSTARLADQLQEAMRSRAVIEQAKGVLMAVHGVDADEAFARLSRASQDANRKLRDMAGEVVARVRQGEVVG</sequence>
<dbReference type="GO" id="GO:0016301">
    <property type="term" value="F:kinase activity"/>
    <property type="evidence" value="ECO:0007669"/>
    <property type="project" value="UniProtKB-KW"/>
</dbReference>
<protein>
    <submittedName>
        <fullName evidence="7">GAF and ANTAR domain-containing protein</fullName>
    </submittedName>
</protein>
<dbReference type="Pfam" id="PF13185">
    <property type="entry name" value="GAF_2"/>
    <property type="match status" value="1"/>
</dbReference>
<keyword evidence="8" id="KW-1185">Reference proteome</keyword>
<evidence type="ECO:0000256" key="4">
    <source>
        <dbReference type="ARBA" id="ARBA00023163"/>
    </source>
</evidence>
<reference evidence="7 8" key="1">
    <citation type="submission" date="2020-05" db="EMBL/GenBank/DDBJ databases">
        <title>MicrobeNet Type strains.</title>
        <authorList>
            <person name="Nicholson A.C."/>
        </authorList>
    </citation>
    <scope>NUCLEOTIDE SEQUENCE [LARGE SCALE GENOMIC DNA]</scope>
    <source>
        <strain evidence="7 8">JCM 14547</strain>
    </source>
</reference>
<dbReference type="EMBL" id="JABEMA010000171">
    <property type="protein sequence ID" value="NNH23627.1"/>
    <property type="molecule type" value="Genomic_DNA"/>
</dbReference>
<accession>A0A849BRJ9</accession>
<comment type="caution">
    <text evidence="7">The sequence shown here is derived from an EMBL/GenBank/DDBJ whole genome shotgun (WGS) entry which is preliminary data.</text>
</comment>
<dbReference type="Gene3D" id="1.10.10.10">
    <property type="entry name" value="Winged helix-like DNA-binding domain superfamily/Winged helix DNA-binding domain"/>
    <property type="match status" value="1"/>
</dbReference>
<feature type="domain" description="ANTAR" evidence="6">
    <location>
        <begin position="177"/>
        <end position="238"/>
    </location>
</feature>
<evidence type="ECO:0000256" key="3">
    <source>
        <dbReference type="ARBA" id="ARBA00023015"/>
    </source>
</evidence>
<dbReference type="InterPro" id="IPR011006">
    <property type="entry name" value="CheY-like_superfamily"/>
</dbReference>
<dbReference type="RefSeq" id="WP_171203434.1">
    <property type="nucleotide sequence ID" value="NZ_BAAANP010000007.1"/>
</dbReference>
<dbReference type="SUPFAM" id="SSF52172">
    <property type="entry name" value="CheY-like"/>
    <property type="match status" value="1"/>
</dbReference>
<dbReference type="PROSITE" id="PS50921">
    <property type="entry name" value="ANTAR"/>
    <property type="match status" value="1"/>
</dbReference>
<dbReference type="InterPro" id="IPR029016">
    <property type="entry name" value="GAF-like_dom_sf"/>
</dbReference>
<dbReference type="InterPro" id="IPR003018">
    <property type="entry name" value="GAF"/>
</dbReference>
<dbReference type="SMART" id="SM00065">
    <property type="entry name" value="GAF"/>
    <property type="match status" value="1"/>
</dbReference>